<dbReference type="InterPro" id="IPR036640">
    <property type="entry name" value="ABC1_TM_sf"/>
</dbReference>
<dbReference type="Pfam" id="PF00005">
    <property type="entry name" value="ABC_tran"/>
    <property type="match status" value="1"/>
</dbReference>
<keyword evidence="14" id="KW-1185">Reference proteome</keyword>
<keyword evidence="4 10" id="KW-0812">Transmembrane</keyword>
<comment type="caution">
    <text evidence="13">The sequence shown here is derived from an EMBL/GenBank/DDBJ whole genome shotgun (WGS) entry which is preliminary data.</text>
</comment>
<comment type="subcellular location">
    <subcellularLocation>
        <location evidence="1">Cell membrane</location>
        <topology evidence="1">Multi-pass membrane protein</topology>
    </subcellularLocation>
</comment>
<dbReference type="EMBL" id="MCHY01000009">
    <property type="protein sequence ID" value="RKD23142.1"/>
    <property type="molecule type" value="Genomic_DNA"/>
</dbReference>
<dbReference type="AlphaFoldDB" id="A0A419SH74"/>
<evidence type="ECO:0000313" key="14">
    <source>
        <dbReference type="Proteomes" id="UP000284219"/>
    </source>
</evidence>
<dbReference type="CDD" id="cd03254">
    <property type="entry name" value="ABCC_Glucan_exporter_like"/>
    <property type="match status" value="1"/>
</dbReference>
<evidence type="ECO:0000256" key="5">
    <source>
        <dbReference type="ARBA" id="ARBA00022741"/>
    </source>
</evidence>
<feature type="compositionally biased region" description="Gly residues" evidence="9">
    <location>
        <begin position="10"/>
        <end position="36"/>
    </location>
</feature>
<reference evidence="13 14" key="1">
    <citation type="submission" date="2016-08" db="EMBL/GenBank/DDBJ databases">
        <title>Novel Firmicute Genomes.</title>
        <authorList>
            <person name="Poppleton D.I."/>
            <person name="Gribaldo S."/>
        </authorList>
    </citation>
    <scope>NUCLEOTIDE SEQUENCE [LARGE SCALE GENOMIC DNA]</scope>
    <source>
        <strain evidence="13 14">RAOx-1</strain>
    </source>
</reference>
<dbReference type="PANTHER" id="PTHR43394:SF1">
    <property type="entry name" value="ATP-BINDING CASSETTE SUB-FAMILY B MEMBER 10, MITOCHONDRIAL"/>
    <property type="match status" value="1"/>
</dbReference>
<keyword evidence="3" id="KW-1003">Cell membrane</keyword>
<dbReference type="GO" id="GO:0015421">
    <property type="term" value="F:ABC-type oligopeptide transporter activity"/>
    <property type="evidence" value="ECO:0007669"/>
    <property type="project" value="TreeGrafter"/>
</dbReference>
<dbReference type="GO" id="GO:0005524">
    <property type="term" value="F:ATP binding"/>
    <property type="evidence" value="ECO:0007669"/>
    <property type="project" value="UniProtKB-KW"/>
</dbReference>
<feature type="transmembrane region" description="Helical" evidence="10">
    <location>
        <begin position="215"/>
        <end position="232"/>
    </location>
</feature>
<evidence type="ECO:0000256" key="1">
    <source>
        <dbReference type="ARBA" id="ARBA00004651"/>
    </source>
</evidence>
<dbReference type="OrthoDB" id="9770415at2"/>
<keyword evidence="5" id="KW-0547">Nucleotide-binding</keyword>
<dbReference type="PROSITE" id="PS50929">
    <property type="entry name" value="ABC_TM1F"/>
    <property type="match status" value="1"/>
</dbReference>
<sequence>MSQQQSGHRGPAGHGAGGGRGPMGGFGGRGHGGHGMMPGQKAKNFKATMKQLLSYVGRHKWTIAGVWILAIISTVFTIVAPKILGQATDELFKGIMDQIAGIGGIHFEKIGKILLWLLGLYIISAVFSYLQGYVMAGVSMQITRKLRSDINEKIHKLPFRYFDKTNHGEVLSRITNDVDTINQTLNQSMTQIITSVTTVIGITVMMLTISWQMTLAALLILPLSMVSVIGIVKKSQTHFRNQQQYLGHVNGHVEEIFSSHEVVKAFNGEKEAATTFDEYNNTLYASAWKANFLSGMIMPITTFIGNLTYVVICILGGYLTVTGSLTVGGIQAFIQYVRSFTHPVTQIANISNVLQQTAAAAERVFEFLAEEEEVEEAAEALTVQQTGVDGKNAVAIEGGVQFEQVAFGYEPGQTVIRNFNANVNPGQKIAIVGPTGAGKSTIVKLLMRFYDVNSGTIRIDGHDIRDFERNELRGLFGMVLQDTWLFNGTIADNIRYGRLDATDEDVIEAAKAAQVDHFVRALPDGYEMVLNEAADNISQGQKQLLTIARAILSDPKILILDEATSKVDTRTEALIQKAMDHLMQGRTSFVIAHRLSTIRNADLILVMRDGDIIEQGSHDELLANDGFYAQLYQSQFDKVG</sequence>
<feature type="domain" description="ABC transmembrane type-1" evidence="12">
    <location>
        <begin position="68"/>
        <end position="356"/>
    </location>
</feature>
<dbReference type="Proteomes" id="UP000284219">
    <property type="component" value="Unassembled WGS sequence"/>
</dbReference>
<evidence type="ECO:0000256" key="4">
    <source>
        <dbReference type="ARBA" id="ARBA00022692"/>
    </source>
</evidence>
<dbReference type="Gene3D" id="1.20.1560.10">
    <property type="entry name" value="ABC transporter type 1, transmembrane domain"/>
    <property type="match status" value="1"/>
</dbReference>
<dbReference type="SMART" id="SM00382">
    <property type="entry name" value="AAA"/>
    <property type="match status" value="1"/>
</dbReference>
<dbReference type="SUPFAM" id="SSF52540">
    <property type="entry name" value="P-loop containing nucleoside triphosphate hydrolases"/>
    <property type="match status" value="1"/>
</dbReference>
<keyword evidence="6 13" id="KW-0067">ATP-binding</keyword>
<gene>
    <name evidence="13" type="ORF">BEP19_13065</name>
</gene>
<dbReference type="FunFam" id="3.40.50.300:FF:000287">
    <property type="entry name" value="Multidrug ABC transporter ATP-binding protein"/>
    <property type="match status" value="1"/>
</dbReference>
<dbReference type="SUPFAM" id="SSF90123">
    <property type="entry name" value="ABC transporter transmembrane region"/>
    <property type="match status" value="1"/>
</dbReference>
<dbReference type="InterPro" id="IPR017871">
    <property type="entry name" value="ABC_transporter-like_CS"/>
</dbReference>
<evidence type="ECO:0000256" key="9">
    <source>
        <dbReference type="SAM" id="MobiDB-lite"/>
    </source>
</evidence>
<dbReference type="InterPro" id="IPR011527">
    <property type="entry name" value="ABC1_TM_dom"/>
</dbReference>
<dbReference type="GO" id="GO:0005886">
    <property type="term" value="C:plasma membrane"/>
    <property type="evidence" value="ECO:0007669"/>
    <property type="project" value="UniProtKB-SubCell"/>
</dbReference>
<dbReference type="PROSITE" id="PS00211">
    <property type="entry name" value="ABC_TRANSPORTER_1"/>
    <property type="match status" value="1"/>
</dbReference>
<organism evidence="13 14">
    <name type="scientific">Ammoniphilus oxalaticus</name>
    <dbReference type="NCBI Taxonomy" id="66863"/>
    <lineage>
        <taxon>Bacteria</taxon>
        <taxon>Bacillati</taxon>
        <taxon>Bacillota</taxon>
        <taxon>Bacilli</taxon>
        <taxon>Bacillales</taxon>
        <taxon>Paenibacillaceae</taxon>
        <taxon>Aneurinibacillus group</taxon>
        <taxon>Ammoniphilus</taxon>
    </lineage>
</organism>
<feature type="transmembrane region" description="Helical" evidence="10">
    <location>
        <begin position="192"/>
        <end position="209"/>
    </location>
</feature>
<evidence type="ECO:0000256" key="3">
    <source>
        <dbReference type="ARBA" id="ARBA00022475"/>
    </source>
</evidence>
<evidence type="ECO:0000259" key="11">
    <source>
        <dbReference type="PROSITE" id="PS50893"/>
    </source>
</evidence>
<evidence type="ECO:0000256" key="6">
    <source>
        <dbReference type="ARBA" id="ARBA00022840"/>
    </source>
</evidence>
<dbReference type="InterPro" id="IPR027417">
    <property type="entry name" value="P-loop_NTPase"/>
</dbReference>
<feature type="transmembrane region" description="Helical" evidence="10">
    <location>
        <begin position="61"/>
        <end position="84"/>
    </location>
</feature>
<feature type="region of interest" description="Disordered" evidence="9">
    <location>
        <begin position="1"/>
        <end position="37"/>
    </location>
</feature>
<evidence type="ECO:0000256" key="7">
    <source>
        <dbReference type="ARBA" id="ARBA00022989"/>
    </source>
</evidence>
<dbReference type="GO" id="GO:0016887">
    <property type="term" value="F:ATP hydrolysis activity"/>
    <property type="evidence" value="ECO:0007669"/>
    <property type="project" value="InterPro"/>
</dbReference>
<proteinExistence type="predicted"/>
<dbReference type="RefSeq" id="WP_120190631.1">
    <property type="nucleotide sequence ID" value="NZ_MCHY01000009.1"/>
</dbReference>
<feature type="transmembrane region" description="Helical" evidence="10">
    <location>
        <begin position="113"/>
        <end position="138"/>
    </location>
</feature>
<evidence type="ECO:0000313" key="13">
    <source>
        <dbReference type="EMBL" id="RKD23142.1"/>
    </source>
</evidence>
<dbReference type="InterPro" id="IPR039421">
    <property type="entry name" value="Type_1_exporter"/>
</dbReference>
<dbReference type="InterPro" id="IPR003593">
    <property type="entry name" value="AAA+_ATPase"/>
</dbReference>
<feature type="transmembrane region" description="Helical" evidence="10">
    <location>
        <begin position="296"/>
        <end position="319"/>
    </location>
</feature>
<dbReference type="InterPro" id="IPR003439">
    <property type="entry name" value="ABC_transporter-like_ATP-bd"/>
</dbReference>
<evidence type="ECO:0000259" key="12">
    <source>
        <dbReference type="PROSITE" id="PS50929"/>
    </source>
</evidence>
<evidence type="ECO:0000256" key="8">
    <source>
        <dbReference type="ARBA" id="ARBA00023136"/>
    </source>
</evidence>
<dbReference type="FunFam" id="1.20.1560.10:FF:000011">
    <property type="entry name" value="Multidrug ABC transporter ATP-binding protein"/>
    <property type="match status" value="1"/>
</dbReference>
<evidence type="ECO:0000256" key="10">
    <source>
        <dbReference type="SAM" id="Phobius"/>
    </source>
</evidence>
<dbReference type="PANTHER" id="PTHR43394">
    <property type="entry name" value="ATP-DEPENDENT PERMEASE MDL1, MITOCHONDRIAL"/>
    <property type="match status" value="1"/>
</dbReference>
<accession>A0A419SH74</accession>
<keyword evidence="7 10" id="KW-1133">Transmembrane helix</keyword>
<keyword evidence="2" id="KW-0813">Transport</keyword>
<name>A0A419SH74_9BACL</name>
<dbReference type="Pfam" id="PF00664">
    <property type="entry name" value="ABC_membrane"/>
    <property type="match status" value="1"/>
</dbReference>
<dbReference type="Gene3D" id="3.40.50.300">
    <property type="entry name" value="P-loop containing nucleotide triphosphate hydrolases"/>
    <property type="match status" value="1"/>
</dbReference>
<dbReference type="PROSITE" id="PS50893">
    <property type="entry name" value="ABC_TRANSPORTER_2"/>
    <property type="match status" value="1"/>
</dbReference>
<dbReference type="CDD" id="cd18547">
    <property type="entry name" value="ABC_6TM_Tm288_like"/>
    <property type="match status" value="1"/>
</dbReference>
<evidence type="ECO:0000256" key="2">
    <source>
        <dbReference type="ARBA" id="ARBA00022448"/>
    </source>
</evidence>
<protein>
    <submittedName>
        <fullName evidence="13">Multidrug ABC transporter ATP-binding protein</fullName>
    </submittedName>
</protein>
<feature type="domain" description="ABC transporter" evidence="11">
    <location>
        <begin position="400"/>
        <end position="634"/>
    </location>
</feature>
<keyword evidence="8 10" id="KW-0472">Membrane</keyword>